<accession>A0ABX3GY91</accession>
<proteinExistence type="predicted"/>
<dbReference type="Proteomes" id="UP000187412">
    <property type="component" value="Unassembled WGS sequence"/>
</dbReference>
<feature type="transmembrane region" description="Helical" evidence="1">
    <location>
        <begin position="58"/>
        <end position="79"/>
    </location>
</feature>
<dbReference type="RefSeq" id="WP_076113823.1">
    <property type="nucleotide sequence ID" value="NZ_MPTB01000051.1"/>
</dbReference>
<evidence type="ECO:0008006" key="4">
    <source>
        <dbReference type="Google" id="ProtNLM"/>
    </source>
</evidence>
<evidence type="ECO:0000313" key="2">
    <source>
        <dbReference type="EMBL" id="OMD40513.1"/>
    </source>
</evidence>
<sequence>MRRLNTVRTGYLYVIGGSLLLSGGVVMVLQAVVSFLYSRHSADSGAFTVRLLHWMINHIGRLPLAVILFTALSGSFFLLRSQKLSDDFKALLRASDELAANGFFKELEVSTGGELGRLAANLRKLNKGQQTKLTGTAEIGSADAEEAGWSSEESMALILRMKTLLRLLDELKAAEGEAVQVDAMKREAAGLERFLVNLIAKC</sequence>
<keyword evidence="3" id="KW-1185">Reference proteome</keyword>
<protein>
    <recommendedName>
        <fullName evidence="4">HAMP domain-containing protein</fullName>
    </recommendedName>
</protein>
<gene>
    <name evidence="2" type="ORF">BSK56_28560</name>
</gene>
<feature type="transmembrane region" description="Helical" evidence="1">
    <location>
        <begin position="12"/>
        <end position="38"/>
    </location>
</feature>
<reference evidence="2 3" key="1">
    <citation type="submission" date="2016-10" db="EMBL/GenBank/DDBJ databases">
        <title>Paenibacillus species isolates.</title>
        <authorList>
            <person name="Beno S.M."/>
        </authorList>
    </citation>
    <scope>NUCLEOTIDE SEQUENCE [LARGE SCALE GENOMIC DNA]</scope>
    <source>
        <strain evidence="2 3">FSL H7-0744</strain>
    </source>
</reference>
<comment type="caution">
    <text evidence="2">The sequence shown here is derived from an EMBL/GenBank/DDBJ whole genome shotgun (WGS) entry which is preliminary data.</text>
</comment>
<organism evidence="2 3">
    <name type="scientific">Paenibacillus borealis</name>
    <dbReference type="NCBI Taxonomy" id="160799"/>
    <lineage>
        <taxon>Bacteria</taxon>
        <taxon>Bacillati</taxon>
        <taxon>Bacillota</taxon>
        <taxon>Bacilli</taxon>
        <taxon>Bacillales</taxon>
        <taxon>Paenibacillaceae</taxon>
        <taxon>Paenibacillus</taxon>
    </lineage>
</organism>
<keyword evidence="1" id="KW-0812">Transmembrane</keyword>
<evidence type="ECO:0000313" key="3">
    <source>
        <dbReference type="Proteomes" id="UP000187412"/>
    </source>
</evidence>
<name>A0ABX3GY91_PAEBO</name>
<evidence type="ECO:0000256" key="1">
    <source>
        <dbReference type="SAM" id="Phobius"/>
    </source>
</evidence>
<keyword evidence="1" id="KW-1133">Transmembrane helix</keyword>
<keyword evidence="1" id="KW-0472">Membrane</keyword>
<dbReference type="EMBL" id="MPTB01000051">
    <property type="protein sequence ID" value="OMD40513.1"/>
    <property type="molecule type" value="Genomic_DNA"/>
</dbReference>